<evidence type="ECO:0000256" key="2">
    <source>
        <dbReference type="SAM" id="Phobius"/>
    </source>
</evidence>
<dbReference type="Proteomes" id="UP001597295">
    <property type="component" value="Unassembled WGS sequence"/>
</dbReference>
<keyword evidence="4" id="KW-1185">Reference proteome</keyword>
<feature type="transmembrane region" description="Helical" evidence="2">
    <location>
        <begin position="53"/>
        <end position="72"/>
    </location>
</feature>
<dbReference type="RefSeq" id="WP_379875072.1">
    <property type="nucleotide sequence ID" value="NZ_JBHUIP010000003.1"/>
</dbReference>
<feature type="region of interest" description="Disordered" evidence="1">
    <location>
        <begin position="110"/>
        <end position="135"/>
    </location>
</feature>
<evidence type="ECO:0000256" key="1">
    <source>
        <dbReference type="SAM" id="MobiDB-lite"/>
    </source>
</evidence>
<evidence type="ECO:0000313" key="4">
    <source>
        <dbReference type="Proteomes" id="UP001597295"/>
    </source>
</evidence>
<protein>
    <recommendedName>
        <fullName evidence="5">Integral membrane protein</fullName>
    </recommendedName>
</protein>
<keyword evidence="2" id="KW-0472">Membrane</keyword>
<organism evidence="3 4">
    <name type="scientific">Lacibacterium aquatile</name>
    <dbReference type="NCBI Taxonomy" id="1168082"/>
    <lineage>
        <taxon>Bacteria</taxon>
        <taxon>Pseudomonadati</taxon>
        <taxon>Pseudomonadota</taxon>
        <taxon>Alphaproteobacteria</taxon>
        <taxon>Rhodospirillales</taxon>
        <taxon>Rhodospirillaceae</taxon>
    </lineage>
</organism>
<comment type="caution">
    <text evidence="3">The sequence shown here is derived from an EMBL/GenBank/DDBJ whole genome shotgun (WGS) entry which is preliminary data.</text>
</comment>
<dbReference type="EMBL" id="JBHUIP010000003">
    <property type="protein sequence ID" value="MFD2262156.1"/>
    <property type="molecule type" value="Genomic_DNA"/>
</dbReference>
<proteinExistence type="predicted"/>
<accession>A0ABW5DQK2</accession>
<feature type="transmembrane region" description="Helical" evidence="2">
    <location>
        <begin position="29"/>
        <end position="47"/>
    </location>
</feature>
<evidence type="ECO:0008006" key="5">
    <source>
        <dbReference type="Google" id="ProtNLM"/>
    </source>
</evidence>
<keyword evidence="2" id="KW-1133">Transmembrane helix</keyword>
<gene>
    <name evidence="3" type="ORF">ACFSM5_04600</name>
</gene>
<evidence type="ECO:0000313" key="3">
    <source>
        <dbReference type="EMBL" id="MFD2262156.1"/>
    </source>
</evidence>
<name>A0ABW5DQK2_9PROT</name>
<feature type="transmembrane region" description="Helical" evidence="2">
    <location>
        <begin position="6"/>
        <end position="22"/>
    </location>
</feature>
<reference evidence="4" key="1">
    <citation type="journal article" date="2019" name="Int. J. Syst. Evol. Microbiol.">
        <title>The Global Catalogue of Microorganisms (GCM) 10K type strain sequencing project: providing services to taxonomists for standard genome sequencing and annotation.</title>
        <authorList>
            <consortium name="The Broad Institute Genomics Platform"/>
            <consortium name="The Broad Institute Genome Sequencing Center for Infectious Disease"/>
            <person name="Wu L."/>
            <person name="Ma J."/>
        </authorList>
    </citation>
    <scope>NUCLEOTIDE SEQUENCE [LARGE SCALE GENOMIC DNA]</scope>
    <source>
        <strain evidence="4">CGMCC 1.19062</strain>
    </source>
</reference>
<keyword evidence="2" id="KW-0812">Transmembrane</keyword>
<sequence length="135" mass="15219">MGLTMPWLLGILAAVLIAGAWIKAGWRGGLKTVLVLLALAGGVSIALSPNWMLYLSITAITVSVCAIILQIWRESYRDMMEKRRIKAHRQNHKLSFEEKMAILDRRQAARRRPMTAGEASERMQGFRSRRGGGWR</sequence>